<dbReference type="GO" id="GO:0005576">
    <property type="term" value="C:extracellular region"/>
    <property type="evidence" value="ECO:0007669"/>
    <property type="project" value="InterPro"/>
</dbReference>
<evidence type="ECO:0000313" key="1">
    <source>
        <dbReference type="EMBL" id="CAH1801644.1"/>
    </source>
</evidence>
<dbReference type="AlphaFoldDB" id="A0A8J1XLE4"/>
<organism evidence="1 2">
    <name type="scientific">Owenia fusiformis</name>
    <name type="common">Polychaete worm</name>
    <dbReference type="NCBI Taxonomy" id="6347"/>
    <lineage>
        <taxon>Eukaryota</taxon>
        <taxon>Metazoa</taxon>
        <taxon>Spiralia</taxon>
        <taxon>Lophotrochozoa</taxon>
        <taxon>Annelida</taxon>
        <taxon>Polychaeta</taxon>
        <taxon>Sedentaria</taxon>
        <taxon>Canalipalpata</taxon>
        <taxon>Sabellida</taxon>
        <taxon>Oweniida</taxon>
        <taxon>Oweniidae</taxon>
        <taxon>Owenia</taxon>
    </lineage>
</organism>
<dbReference type="InterPro" id="IPR002557">
    <property type="entry name" value="Chitin-bd_dom"/>
</dbReference>
<dbReference type="OrthoDB" id="6020543at2759"/>
<name>A0A8J1XLE4_OWEFU</name>
<accession>A0A8J1XLE4</accession>
<evidence type="ECO:0000313" key="2">
    <source>
        <dbReference type="Proteomes" id="UP000749559"/>
    </source>
</evidence>
<reference evidence="1" key="1">
    <citation type="submission" date="2022-03" db="EMBL/GenBank/DDBJ databases">
        <authorList>
            <person name="Martin C."/>
        </authorList>
    </citation>
    <scope>NUCLEOTIDE SEQUENCE</scope>
</reference>
<dbReference type="GO" id="GO:0008061">
    <property type="term" value="F:chitin binding"/>
    <property type="evidence" value="ECO:0007669"/>
    <property type="project" value="InterPro"/>
</dbReference>
<gene>
    <name evidence="1" type="ORF">OFUS_LOCUS25416</name>
</gene>
<dbReference type="PROSITE" id="PS50940">
    <property type="entry name" value="CHIT_BIND_II"/>
    <property type="match status" value="1"/>
</dbReference>
<sequence length="251" mass="26740">MNGMYMGAIFLVILATSVNGQNGCNCAGLPDGWVCESGCKAFTRCVNEQPVYTECPPYYVVESETWTCVPEDSAPPPCGRGFDKNCTGLPDARYPDVESGCSTYYSCEEGNFGIRQPCPDDLVFDVIKQLCNWPRSVCPPCGTGETPEEPCPQPTGKPTDAPTVAPTNATTVASTIAPTFAPITGIGSCIDCANQPDGLCEVVNCNQKRECLSGLIITTTCNENLVVDSDDDFNCNLIPEVCPPCGTKPNC</sequence>
<dbReference type="Pfam" id="PF01607">
    <property type="entry name" value="CBM_14"/>
    <property type="match status" value="1"/>
</dbReference>
<comment type="caution">
    <text evidence="1">The sequence shown here is derived from an EMBL/GenBank/DDBJ whole genome shotgun (WGS) entry which is preliminary data.</text>
</comment>
<dbReference type="EMBL" id="CAIIXF020000012">
    <property type="protein sequence ID" value="CAH1801644.1"/>
    <property type="molecule type" value="Genomic_DNA"/>
</dbReference>
<dbReference type="InterPro" id="IPR036508">
    <property type="entry name" value="Chitin-bd_dom_sf"/>
</dbReference>
<protein>
    <submittedName>
        <fullName evidence="1">Uncharacterized protein</fullName>
    </submittedName>
</protein>
<proteinExistence type="predicted"/>
<dbReference type="SUPFAM" id="SSF57625">
    <property type="entry name" value="Invertebrate chitin-binding proteins"/>
    <property type="match status" value="1"/>
</dbReference>
<dbReference type="Gene3D" id="2.170.140.10">
    <property type="entry name" value="Chitin binding domain"/>
    <property type="match status" value="1"/>
</dbReference>
<dbReference type="Proteomes" id="UP000749559">
    <property type="component" value="Unassembled WGS sequence"/>
</dbReference>
<keyword evidence="2" id="KW-1185">Reference proteome</keyword>
<dbReference type="SMART" id="SM00494">
    <property type="entry name" value="ChtBD2"/>
    <property type="match status" value="2"/>
</dbReference>